<dbReference type="Gene3D" id="3.30.450.20">
    <property type="entry name" value="PAS domain"/>
    <property type="match status" value="1"/>
</dbReference>
<accession>A0ABQ1S9D6</accession>
<name>A0ABQ1S9D6_9SPHN</name>
<dbReference type="InterPro" id="IPR035965">
    <property type="entry name" value="PAS-like_dom_sf"/>
</dbReference>
<dbReference type="InterPro" id="IPR003661">
    <property type="entry name" value="HisK_dim/P_dom"/>
</dbReference>
<dbReference type="SUPFAM" id="SSF52172">
    <property type="entry name" value="CheY-like"/>
    <property type="match status" value="2"/>
</dbReference>
<dbReference type="Gene3D" id="3.40.50.2300">
    <property type="match status" value="2"/>
</dbReference>
<dbReference type="InterPro" id="IPR001789">
    <property type="entry name" value="Sig_transdc_resp-reg_receiver"/>
</dbReference>
<dbReference type="Gene3D" id="1.10.287.130">
    <property type="match status" value="1"/>
</dbReference>
<dbReference type="Gene3D" id="3.30.565.10">
    <property type="entry name" value="Histidine kinase-like ATPase, C-terminal domain"/>
    <property type="match status" value="1"/>
</dbReference>
<dbReference type="PANTHER" id="PTHR43547">
    <property type="entry name" value="TWO-COMPONENT HISTIDINE KINASE"/>
    <property type="match status" value="1"/>
</dbReference>
<evidence type="ECO:0000259" key="6">
    <source>
        <dbReference type="PROSITE" id="PS50110"/>
    </source>
</evidence>
<evidence type="ECO:0000313" key="8">
    <source>
        <dbReference type="Proteomes" id="UP000619041"/>
    </source>
</evidence>
<protein>
    <recommendedName>
        <fullName evidence="2">histidine kinase</fullName>
        <ecNumber evidence="2">2.7.13.3</ecNumber>
    </recommendedName>
</protein>
<dbReference type="Pfam" id="PF00512">
    <property type="entry name" value="HisKA"/>
    <property type="match status" value="1"/>
</dbReference>
<dbReference type="CDD" id="cd00156">
    <property type="entry name" value="REC"/>
    <property type="match status" value="1"/>
</dbReference>
<dbReference type="SMART" id="SM00448">
    <property type="entry name" value="REC"/>
    <property type="match status" value="2"/>
</dbReference>
<evidence type="ECO:0000256" key="3">
    <source>
        <dbReference type="ARBA" id="ARBA00022553"/>
    </source>
</evidence>
<feature type="modified residue" description="4-aspartylphosphate" evidence="4">
    <location>
        <position position="567"/>
    </location>
</feature>
<evidence type="ECO:0000259" key="5">
    <source>
        <dbReference type="PROSITE" id="PS50109"/>
    </source>
</evidence>
<comment type="catalytic activity">
    <reaction evidence="1">
        <text>ATP + protein L-histidine = ADP + protein N-phospho-L-histidine.</text>
        <dbReference type="EC" id="2.7.13.3"/>
    </reaction>
</comment>
<dbReference type="SMART" id="SM00388">
    <property type="entry name" value="HisKA"/>
    <property type="match status" value="1"/>
</dbReference>
<dbReference type="CDD" id="cd00082">
    <property type="entry name" value="HisKA"/>
    <property type="match status" value="1"/>
</dbReference>
<dbReference type="InterPro" id="IPR005467">
    <property type="entry name" value="His_kinase_dom"/>
</dbReference>
<dbReference type="PROSITE" id="PS50109">
    <property type="entry name" value="HIS_KIN"/>
    <property type="match status" value="1"/>
</dbReference>
<dbReference type="EC" id="2.7.13.3" evidence="2"/>
<dbReference type="InterPro" id="IPR011006">
    <property type="entry name" value="CheY-like_superfamily"/>
</dbReference>
<evidence type="ECO:0000256" key="2">
    <source>
        <dbReference type="ARBA" id="ARBA00012438"/>
    </source>
</evidence>
<sequence>MNLLASGRGSNAARILVVDDDERNLLALTEVLKPIADVVCATSGRDALRQLLRNEFAVILLDVFMPELDGYETAALIREREQSARIPIIFLSAVNKETEHLMRGYEMGAVDYVFKPVDPVILKSKVGVFVDLFEMRRQLEISERRQASILRALPMAIYEVTEKDGELLRQFHGGDLSHFLGDEADAVLRGERAWEEWVHSDDREQLYREAERGGDTVTVEYRWVGPAGSRHHILDQRIATSPITGQRRWAGSLLDITERKELEARLVHAGKIDALGQLTGGVAHDFNNLLAAVLGGIGILQRRLELGEREQRVIEQMRHAVTQGTDLVRRMMAFARQQDLSPASMDPSDLCESVAGLVSHTLGGTVTVAWECPKTGLNLYVDRSQLELALMNLIINARDAMPSGGEIRVSIARDEGAANNDPRLRIRIEDEGCGIPAEAIEKVTEPFFTTKETGKGTGLGLSMVSGFVHQSGGELRIESVVGKGTTIDLVLPATEATAAALSSDDASDLGWLADKSLMLIDDDEAVRTILSEQFRDAGARIDDFACGQDAISAIRDAPQKYDYILSDFAMPEMDGLETLRTIGEIAPEARAVLMTGNADDLRLGSQHSIPLVRKPLDPAALAKAFNP</sequence>
<gene>
    <name evidence="7" type="ORF">GCM10011515_21740</name>
</gene>
<dbReference type="PANTHER" id="PTHR43547:SF2">
    <property type="entry name" value="HYBRID SIGNAL TRANSDUCTION HISTIDINE KINASE C"/>
    <property type="match status" value="1"/>
</dbReference>
<dbReference type="SMART" id="SM00387">
    <property type="entry name" value="HATPase_c"/>
    <property type="match status" value="1"/>
</dbReference>
<dbReference type="InterPro" id="IPR036890">
    <property type="entry name" value="HATPase_C_sf"/>
</dbReference>
<keyword evidence="3 4" id="KW-0597">Phosphoprotein</keyword>
<feature type="domain" description="Response regulatory" evidence="6">
    <location>
        <begin position="516"/>
        <end position="627"/>
    </location>
</feature>
<dbReference type="InterPro" id="IPR004358">
    <property type="entry name" value="Sig_transdc_His_kin-like_C"/>
</dbReference>
<dbReference type="InterPro" id="IPR036097">
    <property type="entry name" value="HisK_dim/P_sf"/>
</dbReference>
<dbReference type="PRINTS" id="PR00344">
    <property type="entry name" value="BCTRLSENSOR"/>
</dbReference>
<comment type="caution">
    <text evidence="7">The sequence shown here is derived from an EMBL/GenBank/DDBJ whole genome shotgun (WGS) entry which is preliminary data.</text>
</comment>
<dbReference type="RefSeq" id="WP_188645154.1">
    <property type="nucleotide sequence ID" value="NZ_BMKL01000001.1"/>
</dbReference>
<keyword evidence="8" id="KW-1185">Reference proteome</keyword>
<dbReference type="PROSITE" id="PS50110">
    <property type="entry name" value="RESPONSE_REGULATORY"/>
    <property type="match status" value="2"/>
</dbReference>
<evidence type="ECO:0000256" key="1">
    <source>
        <dbReference type="ARBA" id="ARBA00000085"/>
    </source>
</evidence>
<dbReference type="SUPFAM" id="SSF55874">
    <property type="entry name" value="ATPase domain of HSP90 chaperone/DNA topoisomerase II/histidine kinase"/>
    <property type="match status" value="1"/>
</dbReference>
<organism evidence="7 8">
    <name type="scientific">Tsuneonella deserti</name>
    <dbReference type="NCBI Taxonomy" id="2035528"/>
    <lineage>
        <taxon>Bacteria</taxon>
        <taxon>Pseudomonadati</taxon>
        <taxon>Pseudomonadota</taxon>
        <taxon>Alphaproteobacteria</taxon>
        <taxon>Sphingomonadales</taxon>
        <taxon>Erythrobacteraceae</taxon>
        <taxon>Tsuneonella</taxon>
    </lineage>
</organism>
<dbReference type="Pfam" id="PF02518">
    <property type="entry name" value="HATPase_c"/>
    <property type="match status" value="1"/>
</dbReference>
<evidence type="ECO:0000313" key="7">
    <source>
        <dbReference type="EMBL" id="GGE01716.1"/>
    </source>
</evidence>
<feature type="modified residue" description="4-aspartylphosphate" evidence="4">
    <location>
        <position position="62"/>
    </location>
</feature>
<dbReference type="InterPro" id="IPR003594">
    <property type="entry name" value="HATPase_dom"/>
</dbReference>
<dbReference type="Proteomes" id="UP000619041">
    <property type="component" value="Unassembled WGS sequence"/>
</dbReference>
<feature type="domain" description="Histidine kinase" evidence="5">
    <location>
        <begin position="281"/>
        <end position="495"/>
    </location>
</feature>
<dbReference type="EMBL" id="BMKL01000001">
    <property type="protein sequence ID" value="GGE01716.1"/>
    <property type="molecule type" value="Genomic_DNA"/>
</dbReference>
<evidence type="ECO:0000256" key="4">
    <source>
        <dbReference type="PROSITE-ProRule" id="PRU00169"/>
    </source>
</evidence>
<feature type="domain" description="Response regulatory" evidence="6">
    <location>
        <begin position="14"/>
        <end position="130"/>
    </location>
</feature>
<proteinExistence type="predicted"/>
<dbReference type="SUPFAM" id="SSF47384">
    <property type="entry name" value="Homodimeric domain of signal transducing histidine kinase"/>
    <property type="match status" value="1"/>
</dbReference>
<dbReference type="Pfam" id="PF00072">
    <property type="entry name" value="Response_reg"/>
    <property type="match status" value="2"/>
</dbReference>
<dbReference type="SUPFAM" id="SSF55785">
    <property type="entry name" value="PYP-like sensor domain (PAS domain)"/>
    <property type="match status" value="1"/>
</dbReference>
<reference evidence="8" key="1">
    <citation type="journal article" date="2019" name="Int. J. Syst. Evol. Microbiol.">
        <title>The Global Catalogue of Microorganisms (GCM) 10K type strain sequencing project: providing services to taxonomists for standard genome sequencing and annotation.</title>
        <authorList>
            <consortium name="The Broad Institute Genomics Platform"/>
            <consortium name="The Broad Institute Genome Sequencing Center for Infectious Disease"/>
            <person name="Wu L."/>
            <person name="Ma J."/>
        </authorList>
    </citation>
    <scope>NUCLEOTIDE SEQUENCE [LARGE SCALE GENOMIC DNA]</scope>
    <source>
        <strain evidence="8">CGMCC 1.15959</strain>
    </source>
</reference>